<sequence>MNADKASFFLKNFIGKHDVEFTYGSKIIKINVNKTAQNDLTVLKSRVDHFPEISELCILGPDTEENLSEIATSIKNLLSLAFGRRITFDRHEYWYSGNKRQYIKIMSKNSNYGNQIIPDYMISNYLNLVLPNWVKLSIQEKDSLFVIFDYLNQTSEDFLEDRVLRTVQAWECYGYYFFEEVKLPERFSSLRKQLKQTYKSWKAEVNFIDNGVLIQRILNSIDQEKLMAKYDKIIKESRLDPNKISLDFRSLKGLRDKVAHTGKIDLNSYSAHALLQSGVFGLQLILLKRLGYNDLIFAIENNSRKAKKFDDYFEK</sequence>
<evidence type="ECO:0000313" key="1">
    <source>
        <dbReference type="EMBL" id="AKP51537.1"/>
    </source>
</evidence>
<gene>
    <name evidence="1" type="ORF">CA2015_2115</name>
</gene>
<dbReference type="KEGG" id="camu:CA2015_2115"/>
<organism evidence="1 2">
    <name type="scientific">Cyclobacterium amurskyense</name>
    <dbReference type="NCBI Taxonomy" id="320787"/>
    <lineage>
        <taxon>Bacteria</taxon>
        <taxon>Pseudomonadati</taxon>
        <taxon>Bacteroidota</taxon>
        <taxon>Cytophagia</taxon>
        <taxon>Cytophagales</taxon>
        <taxon>Cyclobacteriaceae</taxon>
        <taxon>Cyclobacterium</taxon>
    </lineage>
</organism>
<dbReference type="EMBL" id="CP012040">
    <property type="protein sequence ID" value="AKP51537.1"/>
    <property type="molecule type" value="Genomic_DNA"/>
</dbReference>
<protein>
    <recommendedName>
        <fullName evidence="3">Apea-like HEPN domain-containing protein</fullName>
    </recommendedName>
</protein>
<reference evidence="1 2" key="1">
    <citation type="submission" date="2015-07" db="EMBL/GenBank/DDBJ databases">
        <authorList>
            <person name="Kim K.M."/>
        </authorList>
    </citation>
    <scope>NUCLEOTIDE SEQUENCE [LARGE SCALE GENOMIC DNA]</scope>
    <source>
        <strain evidence="1 2">KCTC 12363</strain>
    </source>
</reference>
<accession>A0A0H4PT77</accession>
<dbReference type="STRING" id="320787.CA2015_2115"/>
<dbReference type="OrthoDB" id="799767at2"/>
<keyword evidence="2" id="KW-1185">Reference proteome</keyword>
<dbReference type="RefSeq" id="WP_048641861.1">
    <property type="nucleotide sequence ID" value="NZ_CP012040.1"/>
</dbReference>
<name>A0A0H4PT77_9BACT</name>
<dbReference type="AlphaFoldDB" id="A0A0H4PT77"/>
<dbReference type="Proteomes" id="UP000036520">
    <property type="component" value="Chromosome"/>
</dbReference>
<proteinExistence type="predicted"/>
<evidence type="ECO:0000313" key="2">
    <source>
        <dbReference type="Proteomes" id="UP000036520"/>
    </source>
</evidence>
<evidence type="ECO:0008006" key="3">
    <source>
        <dbReference type="Google" id="ProtNLM"/>
    </source>
</evidence>